<protein>
    <submittedName>
        <fullName evidence="2">Uncharacterized protein</fullName>
    </submittedName>
</protein>
<comment type="caution">
    <text evidence="2">The sequence shown here is derived from an EMBL/GenBank/DDBJ whole genome shotgun (WGS) entry which is preliminary data.</text>
</comment>
<keyword evidence="1" id="KW-0732">Signal</keyword>
<reference evidence="2 3" key="1">
    <citation type="submission" date="2022-05" db="EMBL/GenBank/DDBJ databases">
        <authorList>
            <consortium name="Genoscope - CEA"/>
            <person name="William W."/>
        </authorList>
    </citation>
    <scope>NUCLEOTIDE SEQUENCE [LARGE SCALE GENOMIC DNA]</scope>
</reference>
<accession>A0AAU9VV16</accession>
<evidence type="ECO:0000256" key="1">
    <source>
        <dbReference type="SAM" id="SignalP"/>
    </source>
</evidence>
<gene>
    <name evidence="2" type="ORF">PMEA_00021820</name>
</gene>
<evidence type="ECO:0000313" key="3">
    <source>
        <dbReference type="Proteomes" id="UP001159428"/>
    </source>
</evidence>
<dbReference type="Proteomes" id="UP001159428">
    <property type="component" value="Unassembled WGS sequence"/>
</dbReference>
<feature type="chain" id="PRO_5043717783" evidence="1">
    <location>
        <begin position="23"/>
        <end position="83"/>
    </location>
</feature>
<evidence type="ECO:0000313" key="2">
    <source>
        <dbReference type="EMBL" id="CAH3038643.1"/>
    </source>
</evidence>
<name>A0AAU9VV16_9CNID</name>
<dbReference type="AlphaFoldDB" id="A0AAU9VV16"/>
<keyword evidence="3" id="KW-1185">Reference proteome</keyword>
<sequence length="83" mass="9286">MLTKFSLHLIVIMSLLVIASHAGSIAKVVDHSKGVYMHDHPDFPSVMGGPGGPYRTHYLHSRFGIGHRRRRAITNLKVQNEAR</sequence>
<feature type="signal peptide" evidence="1">
    <location>
        <begin position="1"/>
        <end position="22"/>
    </location>
</feature>
<organism evidence="2 3">
    <name type="scientific">Pocillopora meandrina</name>
    <dbReference type="NCBI Taxonomy" id="46732"/>
    <lineage>
        <taxon>Eukaryota</taxon>
        <taxon>Metazoa</taxon>
        <taxon>Cnidaria</taxon>
        <taxon>Anthozoa</taxon>
        <taxon>Hexacorallia</taxon>
        <taxon>Scleractinia</taxon>
        <taxon>Astrocoeniina</taxon>
        <taxon>Pocilloporidae</taxon>
        <taxon>Pocillopora</taxon>
    </lineage>
</organism>
<dbReference type="EMBL" id="CALNXJ010000004">
    <property type="protein sequence ID" value="CAH3038643.1"/>
    <property type="molecule type" value="Genomic_DNA"/>
</dbReference>
<proteinExistence type="predicted"/>